<reference evidence="3" key="1">
    <citation type="journal article" date="2019" name="Int. J. Syst. Evol. Microbiol.">
        <title>The Global Catalogue of Microorganisms (GCM) 10K type strain sequencing project: providing services to taxonomists for standard genome sequencing and annotation.</title>
        <authorList>
            <consortium name="The Broad Institute Genomics Platform"/>
            <consortium name="The Broad Institute Genome Sequencing Center for Infectious Disease"/>
            <person name="Wu L."/>
            <person name="Ma J."/>
        </authorList>
    </citation>
    <scope>NUCLEOTIDE SEQUENCE [LARGE SCALE GENOMIC DNA]</scope>
    <source>
        <strain evidence="3">KACC 11299</strain>
    </source>
</reference>
<feature type="transmembrane region" description="Helical" evidence="1">
    <location>
        <begin position="44"/>
        <end position="68"/>
    </location>
</feature>
<feature type="transmembrane region" description="Helical" evidence="1">
    <location>
        <begin position="74"/>
        <end position="96"/>
    </location>
</feature>
<comment type="caution">
    <text evidence="2">The sequence shown here is derived from an EMBL/GenBank/DDBJ whole genome shotgun (WGS) entry which is preliminary data.</text>
</comment>
<organism evidence="2 3">
    <name type="scientific">Sporosarcina koreensis</name>
    <dbReference type="NCBI Taxonomy" id="334735"/>
    <lineage>
        <taxon>Bacteria</taxon>
        <taxon>Bacillati</taxon>
        <taxon>Bacillota</taxon>
        <taxon>Bacilli</taxon>
        <taxon>Bacillales</taxon>
        <taxon>Caryophanaceae</taxon>
        <taxon>Sporosarcina</taxon>
    </lineage>
</organism>
<dbReference type="RefSeq" id="WP_381446651.1">
    <property type="nucleotide sequence ID" value="NZ_JBHSNP010000028.1"/>
</dbReference>
<dbReference type="EMBL" id="JBHSNP010000028">
    <property type="protein sequence ID" value="MFC5604660.1"/>
    <property type="molecule type" value="Genomic_DNA"/>
</dbReference>
<name>A0ABW0U1P1_9BACL</name>
<evidence type="ECO:0000313" key="2">
    <source>
        <dbReference type="EMBL" id="MFC5604660.1"/>
    </source>
</evidence>
<dbReference type="Proteomes" id="UP001596071">
    <property type="component" value="Unassembled WGS sequence"/>
</dbReference>
<evidence type="ECO:0000256" key="1">
    <source>
        <dbReference type="SAM" id="Phobius"/>
    </source>
</evidence>
<keyword evidence="3" id="KW-1185">Reference proteome</keyword>
<feature type="transmembrane region" description="Helical" evidence="1">
    <location>
        <begin position="12"/>
        <end position="32"/>
    </location>
</feature>
<gene>
    <name evidence="2" type="ORF">ACFPTP_15605</name>
</gene>
<feature type="transmembrane region" description="Helical" evidence="1">
    <location>
        <begin position="160"/>
        <end position="180"/>
    </location>
</feature>
<accession>A0ABW0U1P1</accession>
<feature type="transmembrane region" description="Helical" evidence="1">
    <location>
        <begin position="186"/>
        <end position="205"/>
    </location>
</feature>
<evidence type="ECO:0000313" key="3">
    <source>
        <dbReference type="Proteomes" id="UP001596071"/>
    </source>
</evidence>
<feature type="transmembrane region" description="Helical" evidence="1">
    <location>
        <begin position="108"/>
        <end position="129"/>
    </location>
</feature>
<keyword evidence="1" id="KW-0472">Membrane</keyword>
<feature type="transmembrane region" description="Helical" evidence="1">
    <location>
        <begin position="135"/>
        <end position="153"/>
    </location>
</feature>
<proteinExistence type="predicted"/>
<keyword evidence="1" id="KW-1133">Transmembrane helix</keyword>
<keyword evidence="1" id="KW-0812">Transmembrane</keyword>
<protein>
    <submittedName>
        <fullName evidence="2">Uncharacterized protein</fullName>
    </submittedName>
</protein>
<sequence>MIVTKLFLIGNFTAPSTWVAFIIACLFSYIAIRLKFGKQPANRFGDAIFYLIIIWKLSVIITDFKIVIHAPFAIVYFNGGLVGFILGLAFVAYKTWLDWKKGRIDKSMLVVLFIGAVTVQAVFQVMMVLLNEGSLFARVGTAVVFIGLLFFIWKNVEQSGSHIVQLSLLFMAAHVFVAAIQPKGLINPPLLVTVLIGFFFMALFVKESTLEQTDGGKTG</sequence>
<dbReference type="PROSITE" id="PS51257">
    <property type="entry name" value="PROKAR_LIPOPROTEIN"/>
    <property type="match status" value="1"/>
</dbReference>